<evidence type="ECO:0000313" key="3">
    <source>
        <dbReference type="Proteomes" id="UP000292939"/>
    </source>
</evidence>
<dbReference type="OrthoDB" id="9799989at2"/>
<dbReference type="SUPFAM" id="SSF53474">
    <property type="entry name" value="alpha/beta-Hydrolases"/>
    <property type="match status" value="1"/>
</dbReference>
<dbReference type="InterPro" id="IPR050228">
    <property type="entry name" value="Carboxylesterase_BioH"/>
</dbReference>
<evidence type="ECO:0000313" key="2">
    <source>
        <dbReference type="EMBL" id="QBK06515.1"/>
    </source>
</evidence>
<gene>
    <name evidence="2" type="ORF">DW355_10755</name>
</gene>
<keyword evidence="2" id="KW-0378">Hydrolase</keyword>
<protein>
    <submittedName>
        <fullName evidence="2">Alpha/beta hydrolase</fullName>
    </submittedName>
</protein>
<dbReference type="AlphaFoldDB" id="A0A4P6UQP0"/>
<dbReference type="EMBL" id="CP031395">
    <property type="protein sequence ID" value="QBK06515.1"/>
    <property type="molecule type" value="Genomic_DNA"/>
</dbReference>
<reference evidence="2 3" key="1">
    <citation type="submission" date="2018-07" db="EMBL/GenBank/DDBJ databases">
        <title>Exploring interactions and the metabolic potential of the ultra-small soil bacteria Hylemonella gracilis.</title>
        <authorList>
            <person name="Tyc O."/>
            <person name="Kulkarni P."/>
            <person name="Gawehns F."/>
            <person name="Hundscheid M."/>
            <person name="Zweers H."/>
            <person name="Garbeva P."/>
        </authorList>
    </citation>
    <scope>NUCLEOTIDE SEQUENCE [LARGE SCALE GENOMIC DNA]</scope>
    <source>
        <strain evidence="2 3">NS1</strain>
    </source>
</reference>
<dbReference type="InterPro" id="IPR029058">
    <property type="entry name" value="AB_hydrolase_fold"/>
</dbReference>
<organism evidence="2 3">
    <name type="scientific">Hylemonella gracilis</name>
    <dbReference type="NCBI Taxonomy" id="80880"/>
    <lineage>
        <taxon>Bacteria</taxon>
        <taxon>Pseudomonadati</taxon>
        <taxon>Pseudomonadota</taxon>
        <taxon>Betaproteobacteria</taxon>
        <taxon>Burkholderiales</taxon>
        <taxon>Comamonadaceae</taxon>
        <taxon>Hylemonella</taxon>
    </lineage>
</organism>
<dbReference type="PANTHER" id="PTHR43194">
    <property type="entry name" value="HYDROLASE ALPHA/BETA FOLD FAMILY"/>
    <property type="match status" value="1"/>
</dbReference>
<sequence>MSITPSTPDSTHCGVSTSATFRGGAPSVLALSAFIVSILPLGSPSWQAEHPVLCISASRGSAMTIALTSPSPHPPSPLAELTPSAAYAQQASFLPEEVHSGVSPQRRLGRALNLLAWVSPDLATRLLWRLWFTPPRTRPNERARTLLATVEHRFEVYSGEHGALVHGWGQGPAVLLAHGWGAYGAQLGSFVPVLQSAGYRVLLLDAPGHGGQAPRPYRIDQYAQLLHDVVLHAGGVHAVIGHSLGATATAMALHQLDSPASYVGIAPTANLKSVLRAFQLRMGLSPELLVRLETAFADAFGPSWWRDYSLDHHLPRLRGRALLVHDRDDAEASPENSHHLARLRPGTTLHWSEGLGHNRVLHDRDVVQAVVDFIARP</sequence>
<dbReference type="KEGG" id="hgr:DW355_10755"/>
<dbReference type="Pfam" id="PF00561">
    <property type="entry name" value="Abhydrolase_1"/>
    <property type="match status" value="1"/>
</dbReference>
<dbReference type="Gene3D" id="3.40.50.1820">
    <property type="entry name" value="alpha/beta hydrolase"/>
    <property type="match status" value="1"/>
</dbReference>
<dbReference type="InterPro" id="IPR000073">
    <property type="entry name" value="AB_hydrolase_1"/>
</dbReference>
<dbReference type="Proteomes" id="UP000292939">
    <property type="component" value="Chromosome"/>
</dbReference>
<dbReference type="GO" id="GO:0016787">
    <property type="term" value="F:hydrolase activity"/>
    <property type="evidence" value="ECO:0007669"/>
    <property type="project" value="UniProtKB-KW"/>
</dbReference>
<accession>A0A4P6UQP0</accession>
<feature type="domain" description="AB hydrolase-1" evidence="1">
    <location>
        <begin position="172"/>
        <end position="258"/>
    </location>
</feature>
<evidence type="ECO:0000259" key="1">
    <source>
        <dbReference type="Pfam" id="PF00561"/>
    </source>
</evidence>
<name>A0A4P6UQP0_9BURK</name>
<dbReference type="PANTHER" id="PTHR43194:SF5">
    <property type="entry name" value="PIMELOYL-[ACYL-CARRIER PROTEIN] METHYL ESTER ESTERASE"/>
    <property type="match status" value="1"/>
</dbReference>
<proteinExistence type="predicted"/>